<name>A0A1G8LWG7_9BACI</name>
<evidence type="ECO:0000313" key="3">
    <source>
        <dbReference type="EMBL" id="SDI60061.1"/>
    </source>
</evidence>
<dbReference type="InterPro" id="IPR000587">
    <property type="entry name" value="Creatinase_N"/>
</dbReference>
<feature type="domain" description="Peptidase M24" evidence="1">
    <location>
        <begin position="168"/>
        <end position="376"/>
    </location>
</feature>
<dbReference type="OrthoDB" id="9761809at2"/>
<reference evidence="3 4" key="1">
    <citation type="submission" date="2016-10" db="EMBL/GenBank/DDBJ databases">
        <authorList>
            <person name="de Groot N.N."/>
        </authorList>
    </citation>
    <scope>NUCLEOTIDE SEQUENCE [LARGE SCALE GENOMIC DNA]</scope>
    <source>
        <strain evidence="4">P4B,CCM 7963,CECT 7998,DSM 25260,IBRC-M 10614,KCTC 13821</strain>
    </source>
</reference>
<dbReference type="RefSeq" id="WP_091586461.1">
    <property type="nucleotide sequence ID" value="NZ_FNDU01000009.1"/>
</dbReference>
<dbReference type="SUPFAM" id="SSF53092">
    <property type="entry name" value="Creatinase/prolidase N-terminal domain"/>
    <property type="match status" value="1"/>
</dbReference>
<evidence type="ECO:0000259" key="2">
    <source>
        <dbReference type="Pfam" id="PF01321"/>
    </source>
</evidence>
<evidence type="ECO:0000313" key="4">
    <source>
        <dbReference type="Proteomes" id="UP000199017"/>
    </source>
</evidence>
<dbReference type="CDD" id="cd01066">
    <property type="entry name" value="APP_MetAP"/>
    <property type="match status" value="1"/>
</dbReference>
<dbReference type="InterPro" id="IPR050659">
    <property type="entry name" value="Peptidase_M24B"/>
</dbReference>
<dbReference type="EMBL" id="FNDU01000009">
    <property type="protein sequence ID" value="SDI60061.1"/>
    <property type="molecule type" value="Genomic_DNA"/>
</dbReference>
<evidence type="ECO:0000259" key="1">
    <source>
        <dbReference type="Pfam" id="PF00557"/>
    </source>
</evidence>
<keyword evidence="4" id="KW-1185">Reference proteome</keyword>
<proteinExistence type="predicted"/>
<dbReference type="InterPro" id="IPR029149">
    <property type="entry name" value="Creatin/AminoP/Spt16_N"/>
</dbReference>
<organism evidence="3 4">
    <name type="scientific">Alteribacillus bidgolensis</name>
    <dbReference type="NCBI Taxonomy" id="930129"/>
    <lineage>
        <taxon>Bacteria</taxon>
        <taxon>Bacillati</taxon>
        <taxon>Bacillota</taxon>
        <taxon>Bacilli</taxon>
        <taxon>Bacillales</taxon>
        <taxon>Bacillaceae</taxon>
        <taxon>Alteribacillus</taxon>
    </lineage>
</organism>
<dbReference type="PANTHER" id="PTHR46112:SF2">
    <property type="entry name" value="XAA-PRO AMINOPEPTIDASE P-RELATED"/>
    <property type="match status" value="1"/>
</dbReference>
<dbReference type="Pfam" id="PF00557">
    <property type="entry name" value="Peptidase_M24"/>
    <property type="match status" value="1"/>
</dbReference>
<dbReference type="AlphaFoldDB" id="A0A1G8LWG7"/>
<protein>
    <submittedName>
        <fullName evidence="3">Xaa-Pro dipeptidase</fullName>
    </submittedName>
</protein>
<dbReference type="STRING" id="930129.SAMN05216352_109112"/>
<dbReference type="Pfam" id="PF01321">
    <property type="entry name" value="Creatinase_N"/>
    <property type="match status" value="1"/>
</dbReference>
<gene>
    <name evidence="3" type="ORF">SAMN05216352_109112</name>
</gene>
<dbReference type="SUPFAM" id="SSF55920">
    <property type="entry name" value="Creatinase/aminopeptidase"/>
    <property type="match status" value="1"/>
</dbReference>
<sequence length="391" mass="43522">MRSLTVFPKEEYAGRLKKVKDKMAENGIDVLFLSDPANMNYLTGYDGWSFYVPQMVIIFLEDEEPYWFGRAQDVNGARATSWLSPCRLLSYSDEYVHSTTKHPMEVLAAWLTQHKKNVKRAGVEMEAYYFSPRALERLESGCKGITFIDANLLVNEIRLIKSKNEIGYMKKAGQIAALAMEAGVNAVKEGARVCDVAAAVSQAQIRGTDQFGGDYPSIVPLIPAGALTYAPHVTWTDEKIKAGDPLIIELAGCCSRYHAPLARTVTAGKPEPEFKRLSAAVIEGVETVLDYIKPGVTCEEVEQKWQSVIARYGFCKDSRIGYSIGINYPPDWGEHTASLRPGDKTVLRPNMAFHLIPGIWLEEMGVEISESFVVTKNGCETLSKYPQIEET</sequence>
<dbReference type="InterPro" id="IPR036005">
    <property type="entry name" value="Creatinase/aminopeptidase-like"/>
</dbReference>
<dbReference type="Gene3D" id="3.90.230.10">
    <property type="entry name" value="Creatinase/methionine aminopeptidase superfamily"/>
    <property type="match status" value="1"/>
</dbReference>
<feature type="domain" description="Creatinase N-terminal" evidence="2">
    <location>
        <begin position="15"/>
        <end position="160"/>
    </location>
</feature>
<accession>A0A1G8LWG7</accession>
<dbReference type="PANTHER" id="PTHR46112">
    <property type="entry name" value="AMINOPEPTIDASE"/>
    <property type="match status" value="1"/>
</dbReference>
<dbReference type="Proteomes" id="UP000199017">
    <property type="component" value="Unassembled WGS sequence"/>
</dbReference>
<dbReference type="Gene3D" id="3.40.350.10">
    <property type="entry name" value="Creatinase/prolidase N-terminal domain"/>
    <property type="match status" value="1"/>
</dbReference>
<dbReference type="InterPro" id="IPR000994">
    <property type="entry name" value="Pept_M24"/>
</dbReference>